<proteinExistence type="predicted"/>
<dbReference type="EMBL" id="GGEC01015245">
    <property type="protein sequence ID" value="MBW95728.1"/>
    <property type="molecule type" value="Transcribed_RNA"/>
</dbReference>
<evidence type="ECO:0000313" key="1">
    <source>
        <dbReference type="EMBL" id="MBW95726.1"/>
    </source>
</evidence>
<organism evidence="1">
    <name type="scientific">Rhizophora mucronata</name>
    <name type="common">Asiatic mangrove</name>
    <dbReference type="NCBI Taxonomy" id="61149"/>
    <lineage>
        <taxon>Eukaryota</taxon>
        <taxon>Viridiplantae</taxon>
        <taxon>Streptophyta</taxon>
        <taxon>Embryophyta</taxon>
        <taxon>Tracheophyta</taxon>
        <taxon>Spermatophyta</taxon>
        <taxon>Magnoliopsida</taxon>
        <taxon>eudicotyledons</taxon>
        <taxon>Gunneridae</taxon>
        <taxon>Pentapetalae</taxon>
        <taxon>rosids</taxon>
        <taxon>fabids</taxon>
        <taxon>Malpighiales</taxon>
        <taxon>Rhizophoraceae</taxon>
        <taxon>Rhizophora</taxon>
    </lineage>
</organism>
<sequence>MIRETPNTVKLEFWELRLQFESVFLTNSIIDILWYVHCWKFKWPPPSGSAIQQHPKSFLSVFSSHPQYVLRSALAKHVMEFILCDGRQLKLYYQMVAED</sequence>
<name>A0A2P2JQH3_RHIMU</name>
<reference evidence="1" key="1">
    <citation type="submission" date="2018-02" db="EMBL/GenBank/DDBJ databases">
        <title>Rhizophora mucronata_Transcriptome.</title>
        <authorList>
            <person name="Meera S.P."/>
            <person name="Sreeshan A."/>
            <person name="Augustine A."/>
        </authorList>
    </citation>
    <scope>NUCLEOTIDE SEQUENCE</scope>
    <source>
        <tissue evidence="1">Leaf</tissue>
    </source>
</reference>
<dbReference type="EMBL" id="GGEC01015243">
    <property type="protein sequence ID" value="MBW95726.1"/>
    <property type="molecule type" value="Transcribed_RNA"/>
</dbReference>
<protein>
    <submittedName>
        <fullName evidence="1">Uncharacterized protein</fullName>
    </submittedName>
</protein>
<dbReference type="AlphaFoldDB" id="A0A2P2JQH3"/>
<accession>A0A2P2JQH3</accession>